<evidence type="ECO:0000313" key="2">
    <source>
        <dbReference type="EMBL" id="KAL1838355.1"/>
    </source>
</evidence>
<dbReference type="Proteomes" id="UP001586593">
    <property type="component" value="Unassembled WGS sequence"/>
</dbReference>
<reference evidence="2 3" key="1">
    <citation type="journal article" date="2024" name="Commun. Biol.">
        <title>Comparative genomic analysis of thermophilic fungi reveals convergent evolutionary adaptations and gene losses.</title>
        <authorList>
            <person name="Steindorff A.S."/>
            <person name="Aguilar-Pontes M.V."/>
            <person name="Robinson A.J."/>
            <person name="Andreopoulos B."/>
            <person name="LaButti K."/>
            <person name="Kuo A."/>
            <person name="Mondo S."/>
            <person name="Riley R."/>
            <person name="Otillar R."/>
            <person name="Haridas S."/>
            <person name="Lipzen A."/>
            <person name="Grimwood J."/>
            <person name="Schmutz J."/>
            <person name="Clum A."/>
            <person name="Reid I.D."/>
            <person name="Moisan M.C."/>
            <person name="Butler G."/>
            <person name="Nguyen T.T.M."/>
            <person name="Dewar K."/>
            <person name="Conant G."/>
            <person name="Drula E."/>
            <person name="Henrissat B."/>
            <person name="Hansel C."/>
            <person name="Singer S."/>
            <person name="Hutchinson M.I."/>
            <person name="de Vries R.P."/>
            <person name="Natvig D.O."/>
            <person name="Powell A.J."/>
            <person name="Tsang A."/>
            <person name="Grigoriev I.V."/>
        </authorList>
    </citation>
    <scope>NUCLEOTIDE SEQUENCE [LARGE SCALE GENOMIC DNA]</scope>
    <source>
        <strain evidence="2 3">ATCC 24622</strain>
    </source>
</reference>
<name>A0ABR3V9B6_9PEZI</name>
<sequence>MPLLAQQGSVIFGTLWLQGQTGPDREQCMGRKRTVFYCAQGRPGSENLFLIYDGAMAKENRSSGQCRKQKGERKSLSQDQRDDNLPRDPRLAQVAYRPLAYNDKRGEPETAPGTCPSSVECGYRRTDESLTSHPDERLWACGVSMAGSRGGKDWLGSCASGQTRPSLKEYFPGRGGPLLGSADPSLGHRFVSRACGTEKKRSGSWPEADKTGRRGRKIRTSTLLAPVRQSIPPQLGNSRRVGKTCVLGDTSACAPSESVFRRPGGAAREPSHERPCPLPTLIPFFLPFHESHWAVG</sequence>
<feature type="compositionally biased region" description="Basic and acidic residues" evidence="1">
    <location>
        <begin position="72"/>
        <end position="90"/>
    </location>
</feature>
<evidence type="ECO:0000313" key="3">
    <source>
        <dbReference type="Proteomes" id="UP001586593"/>
    </source>
</evidence>
<protein>
    <submittedName>
        <fullName evidence="2">Uncharacterized protein</fullName>
    </submittedName>
</protein>
<dbReference type="EMBL" id="JAZHXJ010002489">
    <property type="protein sequence ID" value="KAL1838355.1"/>
    <property type="molecule type" value="Genomic_DNA"/>
</dbReference>
<evidence type="ECO:0000256" key="1">
    <source>
        <dbReference type="SAM" id="MobiDB-lite"/>
    </source>
</evidence>
<organism evidence="2 3">
    <name type="scientific">Phialemonium thermophilum</name>
    <dbReference type="NCBI Taxonomy" id="223376"/>
    <lineage>
        <taxon>Eukaryota</taxon>
        <taxon>Fungi</taxon>
        <taxon>Dikarya</taxon>
        <taxon>Ascomycota</taxon>
        <taxon>Pezizomycotina</taxon>
        <taxon>Sordariomycetes</taxon>
        <taxon>Sordariomycetidae</taxon>
        <taxon>Cephalothecales</taxon>
        <taxon>Cephalothecaceae</taxon>
        <taxon>Phialemonium</taxon>
    </lineage>
</organism>
<keyword evidence="3" id="KW-1185">Reference proteome</keyword>
<gene>
    <name evidence="2" type="ORF">VTK73DRAFT_4353</name>
</gene>
<proteinExistence type="predicted"/>
<accession>A0ABR3V9B6</accession>
<feature type="region of interest" description="Disordered" evidence="1">
    <location>
        <begin position="60"/>
        <end position="93"/>
    </location>
</feature>
<comment type="caution">
    <text evidence="2">The sequence shown here is derived from an EMBL/GenBank/DDBJ whole genome shotgun (WGS) entry which is preliminary data.</text>
</comment>